<sequence>MPTYPLTKGTIMSALQIPKRASRTRIMLLMLFSIGTSLTSFAQAAYPDHSIRLVVPFGAGGITDVVARLIGQKLGEELNQTIVIENKPGAGGTIAAQAVARAKPDGYTLLLGTVGTQVVNKMLYKKLNYDPAAFEPVSLISNSPYVLGVSNVPQVKNLSDLIDYAQKNPHKLNYGSAGVGSSPHLGMELLNQEAKMQITHVPFKSGAEAINAAMGGQVQVVLDAISVIVPQAKAGKLRLIALADDQPNRTVPDLPTGKEQGIPAFVVGSWNAIVGPEDMPADRVSILSQAISNVLQNPQVKERLSELGIEPLAAGSENYVLHVQAESEKWKKIIDASEAKLD</sequence>
<evidence type="ECO:0000256" key="1">
    <source>
        <dbReference type="ARBA" id="ARBA00006987"/>
    </source>
</evidence>
<dbReference type="InterPro" id="IPR042100">
    <property type="entry name" value="Bug_dom1"/>
</dbReference>
<dbReference type="InterPro" id="IPR005064">
    <property type="entry name" value="BUG"/>
</dbReference>
<evidence type="ECO:0000313" key="3">
    <source>
        <dbReference type="Proteomes" id="UP000264036"/>
    </source>
</evidence>
<comment type="caution">
    <text evidence="2">The sequence shown here is derived from an EMBL/GenBank/DDBJ whole genome shotgun (WGS) entry which is preliminary data.</text>
</comment>
<organism evidence="2 3">
    <name type="scientific">Advenella kashmirensis</name>
    <dbReference type="NCBI Taxonomy" id="310575"/>
    <lineage>
        <taxon>Bacteria</taxon>
        <taxon>Pseudomonadati</taxon>
        <taxon>Pseudomonadota</taxon>
        <taxon>Betaproteobacteria</taxon>
        <taxon>Burkholderiales</taxon>
        <taxon>Alcaligenaceae</taxon>
    </lineage>
</organism>
<evidence type="ECO:0000313" key="2">
    <source>
        <dbReference type="EMBL" id="HBP32050.1"/>
    </source>
</evidence>
<dbReference type="PANTHER" id="PTHR42928:SF5">
    <property type="entry name" value="BLR1237 PROTEIN"/>
    <property type="match status" value="1"/>
</dbReference>
<accession>A0A356LM04</accession>
<dbReference type="CDD" id="cd07012">
    <property type="entry name" value="PBP2_Bug_TTT"/>
    <property type="match status" value="1"/>
</dbReference>
<dbReference type="EMBL" id="DOEK01000047">
    <property type="protein sequence ID" value="HBP32050.1"/>
    <property type="molecule type" value="Genomic_DNA"/>
</dbReference>
<dbReference type="Gene3D" id="3.40.190.10">
    <property type="entry name" value="Periplasmic binding protein-like II"/>
    <property type="match status" value="1"/>
</dbReference>
<proteinExistence type="inferred from homology"/>
<comment type="similarity">
    <text evidence="1">Belongs to the UPF0065 (bug) family.</text>
</comment>
<dbReference type="PANTHER" id="PTHR42928">
    <property type="entry name" value="TRICARBOXYLATE-BINDING PROTEIN"/>
    <property type="match status" value="1"/>
</dbReference>
<gene>
    <name evidence="2" type="ORF">DD666_21900</name>
</gene>
<dbReference type="SUPFAM" id="SSF53850">
    <property type="entry name" value="Periplasmic binding protein-like II"/>
    <property type="match status" value="1"/>
</dbReference>
<dbReference type="PIRSF" id="PIRSF017082">
    <property type="entry name" value="YflP"/>
    <property type="match status" value="1"/>
</dbReference>
<reference evidence="2 3" key="1">
    <citation type="journal article" date="2018" name="Nat. Biotechnol.">
        <title>A standardized bacterial taxonomy based on genome phylogeny substantially revises the tree of life.</title>
        <authorList>
            <person name="Parks D.H."/>
            <person name="Chuvochina M."/>
            <person name="Waite D.W."/>
            <person name="Rinke C."/>
            <person name="Skarshewski A."/>
            <person name="Chaumeil P.A."/>
            <person name="Hugenholtz P."/>
        </authorList>
    </citation>
    <scope>NUCLEOTIDE SEQUENCE [LARGE SCALE GENOMIC DNA]</scope>
    <source>
        <strain evidence="2">UBA10707</strain>
    </source>
</reference>
<dbReference type="Gene3D" id="3.40.190.150">
    <property type="entry name" value="Bordetella uptake gene, domain 1"/>
    <property type="match status" value="1"/>
</dbReference>
<protein>
    <submittedName>
        <fullName evidence="2">Tripartite tricarboxylate transporter substrate binding protein</fullName>
    </submittedName>
</protein>
<dbReference type="AlphaFoldDB" id="A0A356LM04"/>
<name>A0A356LM04_9BURK</name>
<dbReference type="Proteomes" id="UP000264036">
    <property type="component" value="Unassembled WGS sequence"/>
</dbReference>
<dbReference type="Pfam" id="PF03401">
    <property type="entry name" value="TctC"/>
    <property type="match status" value="1"/>
</dbReference>